<feature type="transmembrane region" description="Helical" evidence="1">
    <location>
        <begin position="35"/>
        <end position="57"/>
    </location>
</feature>
<sequence length="73" mass="8168">MTPQLLTYLLAVIPLALLGIEFYTYNKNKKNGHGFVLKPFKLAAYAFVLVLAVYAIVTGQTYEDIVTRIEGMV</sequence>
<dbReference type="EMBL" id="JAEEGA010000002">
    <property type="protein sequence ID" value="MBP1040009.1"/>
    <property type="molecule type" value="Genomic_DNA"/>
</dbReference>
<keyword evidence="1" id="KW-0472">Membrane</keyword>
<comment type="caution">
    <text evidence="2">The sequence shown here is derived from an EMBL/GenBank/DDBJ whole genome shotgun (WGS) entry which is preliminary data.</text>
</comment>
<name>A0A940P213_9ENTE</name>
<organism evidence="2 3">
    <name type="scientific">Vagococcus allomyrinae</name>
    <dbReference type="NCBI Taxonomy" id="2794353"/>
    <lineage>
        <taxon>Bacteria</taxon>
        <taxon>Bacillati</taxon>
        <taxon>Bacillota</taxon>
        <taxon>Bacilli</taxon>
        <taxon>Lactobacillales</taxon>
        <taxon>Enterococcaceae</taxon>
        <taxon>Vagococcus</taxon>
    </lineage>
</organism>
<proteinExistence type="predicted"/>
<dbReference type="AlphaFoldDB" id="A0A940P213"/>
<evidence type="ECO:0000313" key="3">
    <source>
        <dbReference type="Proteomes" id="UP000674938"/>
    </source>
</evidence>
<dbReference type="Proteomes" id="UP000674938">
    <property type="component" value="Unassembled WGS sequence"/>
</dbReference>
<feature type="transmembrane region" description="Helical" evidence="1">
    <location>
        <begin position="6"/>
        <end position="23"/>
    </location>
</feature>
<dbReference type="RefSeq" id="WP_209524908.1">
    <property type="nucleotide sequence ID" value="NZ_JAEEGA010000002.1"/>
</dbReference>
<accession>A0A940P213</accession>
<evidence type="ECO:0000256" key="1">
    <source>
        <dbReference type="SAM" id="Phobius"/>
    </source>
</evidence>
<keyword evidence="1" id="KW-1133">Transmembrane helix</keyword>
<evidence type="ECO:0000313" key="2">
    <source>
        <dbReference type="EMBL" id="MBP1040009.1"/>
    </source>
</evidence>
<keyword evidence="1" id="KW-0812">Transmembrane</keyword>
<keyword evidence="3" id="KW-1185">Reference proteome</keyword>
<gene>
    <name evidence="2" type="ORF">I6N95_03185</name>
</gene>
<reference evidence="2" key="1">
    <citation type="submission" date="2020-12" db="EMBL/GenBank/DDBJ databases">
        <title>Vagococcus allomyrinae sp. nov. and Enterococcus lavae sp. nov., isolated from the larvae of Allomyrina dichotoma.</title>
        <authorList>
            <person name="Lee S.D."/>
        </authorList>
    </citation>
    <scope>NUCLEOTIDE SEQUENCE</scope>
    <source>
        <strain evidence="2">BWB3-3</strain>
    </source>
</reference>
<protein>
    <submittedName>
        <fullName evidence="2">Uncharacterized protein</fullName>
    </submittedName>
</protein>